<accession>A0A1J5PBX3</accession>
<reference evidence="2" key="1">
    <citation type="submission" date="2016-10" db="EMBL/GenBank/DDBJ databases">
        <title>Sequence of Gallionella enrichment culture.</title>
        <authorList>
            <person name="Poehlein A."/>
            <person name="Muehling M."/>
            <person name="Daniel R."/>
        </authorList>
    </citation>
    <scope>NUCLEOTIDE SEQUENCE</scope>
</reference>
<proteinExistence type="predicted"/>
<dbReference type="AlphaFoldDB" id="A0A1J5PBX3"/>
<evidence type="ECO:0000256" key="1">
    <source>
        <dbReference type="SAM" id="MobiDB-lite"/>
    </source>
</evidence>
<evidence type="ECO:0000313" key="2">
    <source>
        <dbReference type="EMBL" id="OIQ69153.1"/>
    </source>
</evidence>
<feature type="region of interest" description="Disordered" evidence="1">
    <location>
        <begin position="265"/>
        <end position="306"/>
    </location>
</feature>
<comment type="caution">
    <text evidence="2">The sequence shown here is derived from an EMBL/GenBank/DDBJ whole genome shotgun (WGS) entry which is preliminary data.</text>
</comment>
<organism evidence="2">
    <name type="scientific">mine drainage metagenome</name>
    <dbReference type="NCBI Taxonomy" id="410659"/>
    <lineage>
        <taxon>unclassified sequences</taxon>
        <taxon>metagenomes</taxon>
        <taxon>ecological metagenomes</taxon>
    </lineage>
</organism>
<gene>
    <name evidence="2" type="ORF">GALL_492490</name>
</gene>
<name>A0A1J5PBX3_9ZZZZ</name>
<protein>
    <submittedName>
        <fullName evidence="2">Uncharacterized protein</fullName>
    </submittedName>
</protein>
<sequence>MVDARVGVEPRQRAALRELALQPCGGQGELGAAHAQGALCGALRPLRERAVRSRQPRQRQQRRGVGAARAAELLEAVVGQRDAVARGDQLRVERVGGGLRVSHVDDGAAAGGEARMRRGQLLRDRVALVLQRAQRIGGGETIEIRPGDVDHQLLVGAQQRDVGLLRGVLGQAHRDVRTGAVQRLRRGQADVALFIAPVGRHREALQQRVVAVRLTARADRGRRVELRQQRGARRRRLRQRRAIAGLRGAQCRVVALRAREHLQQVVGARGRRQQQRDRGGGGESAQRRRRVRHAGALRSGGKHPPC</sequence>
<dbReference type="EMBL" id="MLJW01004887">
    <property type="protein sequence ID" value="OIQ69153.1"/>
    <property type="molecule type" value="Genomic_DNA"/>
</dbReference>